<name>A0A7W4V351_9MICO</name>
<keyword evidence="3" id="KW-1185">Reference proteome</keyword>
<comment type="caution">
    <text evidence="2">The sequence shown here is derived from an EMBL/GenBank/DDBJ whole genome shotgun (WGS) entry which is preliminary data.</text>
</comment>
<feature type="region of interest" description="Disordered" evidence="1">
    <location>
        <begin position="1"/>
        <end position="20"/>
    </location>
</feature>
<dbReference type="AlphaFoldDB" id="A0A7W4V351"/>
<protein>
    <submittedName>
        <fullName evidence="2">Uncharacterized protein</fullName>
    </submittedName>
</protein>
<evidence type="ECO:0000256" key="1">
    <source>
        <dbReference type="SAM" id="MobiDB-lite"/>
    </source>
</evidence>
<gene>
    <name evidence="2" type="ORF">FHX49_001577</name>
</gene>
<dbReference type="Proteomes" id="UP000529310">
    <property type="component" value="Unassembled WGS sequence"/>
</dbReference>
<dbReference type="EMBL" id="JACHWQ010000004">
    <property type="protein sequence ID" value="MBB2976007.1"/>
    <property type="molecule type" value="Genomic_DNA"/>
</dbReference>
<organism evidence="2 3">
    <name type="scientific">Microbacterium endophyticum</name>
    <dbReference type="NCBI Taxonomy" id="1526412"/>
    <lineage>
        <taxon>Bacteria</taxon>
        <taxon>Bacillati</taxon>
        <taxon>Actinomycetota</taxon>
        <taxon>Actinomycetes</taxon>
        <taxon>Micrococcales</taxon>
        <taxon>Microbacteriaceae</taxon>
        <taxon>Microbacterium</taxon>
    </lineage>
</organism>
<accession>A0A7W4V351</accession>
<sequence>MTKGSDGVEFSDGTPAPSLRCAGHVPDAIILS</sequence>
<reference evidence="2 3" key="1">
    <citation type="submission" date="2020-08" db="EMBL/GenBank/DDBJ databases">
        <title>Sequencing the genomes of 1000 actinobacteria strains.</title>
        <authorList>
            <person name="Klenk H.-P."/>
        </authorList>
    </citation>
    <scope>NUCLEOTIDE SEQUENCE [LARGE SCALE GENOMIC DNA]</scope>
    <source>
        <strain evidence="2 3">DSM 27099</strain>
    </source>
</reference>
<proteinExistence type="predicted"/>
<evidence type="ECO:0000313" key="2">
    <source>
        <dbReference type="EMBL" id="MBB2976007.1"/>
    </source>
</evidence>
<evidence type="ECO:0000313" key="3">
    <source>
        <dbReference type="Proteomes" id="UP000529310"/>
    </source>
</evidence>